<evidence type="ECO:0000313" key="2">
    <source>
        <dbReference type="EMBL" id="AXI03584.1"/>
    </source>
</evidence>
<keyword evidence="3" id="KW-1185">Reference proteome</keyword>
<dbReference type="Pfam" id="PF05494">
    <property type="entry name" value="MlaC"/>
    <property type="match status" value="1"/>
</dbReference>
<keyword evidence="1" id="KW-0732">Signal</keyword>
<dbReference type="InterPro" id="IPR008869">
    <property type="entry name" value="MlaC/ttg2D"/>
</dbReference>
<gene>
    <name evidence="2" type="ORF">HYN46_12530</name>
</gene>
<reference evidence="2 3" key="1">
    <citation type="submission" date="2018-07" db="EMBL/GenBank/DDBJ databases">
        <title>Genome sequencing of Moraxellaceae gen. HYN0046.</title>
        <authorList>
            <person name="Kim M."/>
            <person name="Yi H."/>
        </authorList>
    </citation>
    <scope>NUCLEOTIDE SEQUENCE [LARGE SCALE GENOMIC DNA]</scope>
    <source>
        <strain evidence="2 3">HYN0046</strain>
    </source>
</reference>
<proteinExistence type="predicted"/>
<name>A0A345P8H5_9GAMM</name>
<dbReference type="InterPro" id="IPR042245">
    <property type="entry name" value="Tgt2/MlaC_sf"/>
</dbReference>
<organism evidence="2 3">
    <name type="scientific">Aquirhabdus parva</name>
    <dbReference type="NCBI Taxonomy" id="2283318"/>
    <lineage>
        <taxon>Bacteria</taxon>
        <taxon>Pseudomonadati</taxon>
        <taxon>Pseudomonadota</taxon>
        <taxon>Gammaproteobacteria</taxon>
        <taxon>Moraxellales</taxon>
        <taxon>Moraxellaceae</taxon>
        <taxon>Aquirhabdus</taxon>
    </lineage>
</organism>
<dbReference type="Proteomes" id="UP000253940">
    <property type="component" value="Chromosome"/>
</dbReference>
<evidence type="ECO:0000313" key="3">
    <source>
        <dbReference type="Proteomes" id="UP000253940"/>
    </source>
</evidence>
<feature type="chain" id="PRO_5016666054" evidence="1">
    <location>
        <begin position="26"/>
        <end position="208"/>
    </location>
</feature>
<dbReference type="RefSeq" id="WP_114899692.1">
    <property type="nucleotide sequence ID" value="NZ_CP031222.1"/>
</dbReference>
<dbReference type="KEGG" id="mbah:HYN46_12530"/>
<dbReference type="AlphaFoldDB" id="A0A345P8H5"/>
<dbReference type="OrthoDB" id="9787053at2"/>
<dbReference type="PANTHER" id="PTHR36573">
    <property type="entry name" value="INTERMEMBRANE PHOSPHOLIPID TRANSPORT SYSTEM BINDING PROTEIN MLAC"/>
    <property type="match status" value="1"/>
</dbReference>
<dbReference type="PIRSF" id="PIRSF004649">
    <property type="entry name" value="MlaC"/>
    <property type="match status" value="1"/>
</dbReference>
<dbReference type="EMBL" id="CP031222">
    <property type="protein sequence ID" value="AXI03584.1"/>
    <property type="molecule type" value="Genomic_DNA"/>
</dbReference>
<dbReference type="Gene3D" id="3.10.450.710">
    <property type="entry name" value="Tgt2/MlaC"/>
    <property type="match status" value="1"/>
</dbReference>
<sequence>MKRILFPAVTALTLSSLFSISTAFAAVEPAPVFVKRISDALITRLVNERGSYKKNPAVLNDIVQQNIEPYIDFDGFSRGVMGPFYRQATPQQRTAFAQTFKQSLIRTYSKGLASYDNESYTIRPFVEGKDPSKAVVNMDFKTDTGTIVPVAYQLIQSGDSWKLRNLQLNGIDIGLTFRNQFATAVQTNKNNLDLAIKNFIPSANASGQ</sequence>
<accession>A0A345P8H5</accession>
<feature type="signal peptide" evidence="1">
    <location>
        <begin position="1"/>
        <end position="25"/>
    </location>
</feature>
<protein>
    <submittedName>
        <fullName evidence="2">ABC transporter substrate-binding protein</fullName>
    </submittedName>
</protein>
<evidence type="ECO:0000256" key="1">
    <source>
        <dbReference type="SAM" id="SignalP"/>
    </source>
</evidence>
<dbReference type="PANTHER" id="PTHR36573:SF1">
    <property type="entry name" value="INTERMEMBRANE PHOSPHOLIPID TRANSPORT SYSTEM BINDING PROTEIN MLAC"/>
    <property type="match status" value="1"/>
</dbReference>